<protein>
    <recommendedName>
        <fullName evidence="3">HTH tetR-type domain-containing protein</fullName>
    </recommendedName>
</protein>
<reference evidence="5" key="1">
    <citation type="submission" date="2016-07" db="EMBL/GenBank/DDBJ databases">
        <title>Frankia sp. NRRL B-16219 Genome sequencing.</title>
        <authorList>
            <person name="Ghodhbane-Gtari F."/>
            <person name="Swanson E."/>
            <person name="Gueddou A."/>
            <person name="Louati M."/>
            <person name="Nouioui I."/>
            <person name="Hezbri K."/>
            <person name="Abebe-Akele F."/>
            <person name="Simpson S."/>
            <person name="Morris K."/>
            <person name="Thomas K."/>
            <person name="Gtari M."/>
            <person name="Tisa L.S."/>
        </authorList>
    </citation>
    <scope>NUCLEOTIDE SEQUENCE [LARGE SCALE GENOMIC DNA]</scope>
    <source>
        <strain evidence="5">NRRL B-16219</strain>
    </source>
</reference>
<dbReference type="OrthoDB" id="7186128at2"/>
<keyword evidence="5" id="KW-1185">Reference proteome</keyword>
<dbReference type="AlphaFoldDB" id="A0A1S1RIU8"/>
<dbReference type="GO" id="GO:0003677">
    <property type="term" value="F:DNA binding"/>
    <property type="evidence" value="ECO:0007669"/>
    <property type="project" value="UniProtKB-UniRule"/>
</dbReference>
<evidence type="ECO:0000259" key="3">
    <source>
        <dbReference type="PROSITE" id="PS50977"/>
    </source>
</evidence>
<dbReference type="Pfam" id="PF00440">
    <property type="entry name" value="TetR_N"/>
    <property type="match status" value="1"/>
</dbReference>
<feature type="DNA-binding region" description="H-T-H motif" evidence="2">
    <location>
        <begin position="11"/>
        <end position="30"/>
    </location>
</feature>
<dbReference type="Gene3D" id="1.10.357.10">
    <property type="entry name" value="Tetracycline Repressor, domain 2"/>
    <property type="match status" value="1"/>
</dbReference>
<comment type="caution">
    <text evidence="4">The sequence shown here is derived from an EMBL/GenBank/DDBJ whole genome shotgun (WGS) entry which is preliminary data.</text>
</comment>
<feature type="domain" description="HTH tetR-type" evidence="3">
    <location>
        <begin position="1"/>
        <end position="48"/>
    </location>
</feature>
<evidence type="ECO:0000313" key="5">
    <source>
        <dbReference type="Proteomes" id="UP000179769"/>
    </source>
</evidence>
<dbReference type="PROSITE" id="PS50977">
    <property type="entry name" value="HTH_TETR_2"/>
    <property type="match status" value="1"/>
</dbReference>
<evidence type="ECO:0000256" key="1">
    <source>
        <dbReference type="ARBA" id="ARBA00023125"/>
    </source>
</evidence>
<evidence type="ECO:0000313" key="4">
    <source>
        <dbReference type="EMBL" id="OHV45701.1"/>
    </source>
</evidence>
<accession>A0A1S1RIU8</accession>
<proteinExistence type="predicted"/>
<dbReference type="EMBL" id="MAXA01000005">
    <property type="protein sequence ID" value="OHV45701.1"/>
    <property type="molecule type" value="Genomic_DNA"/>
</dbReference>
<organism evidence="4 5">
    <name type="scientific">Parafrankia soli</name>
    <dbReference type="NCBI Taxonomy" id="2599596"/>
    <lineage>
        <taxon>Bacteria</taxon>
        <taxon>Bacillati</taxon>
        <taxon>Actinomycetota</taxon>
        <taxon>Actinomycetes</taxon>
        <taxon>Frankiales</taxon>
        <taxon>Frankiaceae</taxon>
        <taxon>Parafrankia</taxon>
    </lineage>
</organism>
<keyword evidence="1 2" id="KW-0238">DNA-binding</keyword>
<evidence type="ECO:0000256" key="2">
    <source>
        <dbReference type="PROSITE-ProRule" id="PRU00335"/>
    </source>
</evidence>
<dbReference type="InterPro" id="IPR001647">
    <property type="entry name" value="HTH_TetR"/>
</dbReference>
<dbReference type="SUPFAM" id="SSF46689">
    <property type="entry name" value="Homeodomain-like"/>
    <property type="match status" value="1"/>
</dbReference>
<gene>
    <name evidence="4" type="ORF">BBK14_30050</name>
</gene>
<dbReference type="InterPro" id="IPR009057">
    <property type="entry name" value="Homeodomain-like_sf"/>
</dbReference>
<name>A0A1S1RIU8_9ACTN</name>
<dbReference type="Proteomes" id="UP000179769">
    <property type="component" value="Unassembled WGS sequence"/>
</dbReference>
<sequence length="80" mass="9158">MFAERGYQRTSLDAIARRVSLTRQGVLRCFPSKGKLLIAILQHREELNREHLLAARTDEDLPSQMAAVVTLDHERSDSLR</sequence>